<dbReference type="Proteomes" id="UP001595075">
    <property type="component" value="Unassembled WGS sequence"/>
</dbReference>
<proteinExistence type="predicted"/>
<accession>A0ABR4CNU1</accession>
<evidence type="ECO:0000313" key="3">
    <source>
        <dbReference type="Proteomes" id="UP001595075"/>
    </source>
</evidence>
<sequence length="376" mass="40759">MPPPPVTPSPHRFVIKKERPAIRSTPLAQEHTPHLSTQFNSTPRFTFPSTPRPTASQTLPPPRFAPSTARFATPARGAGKSYDAIELDSDDGVLDVQDSIEVETEEQDGDVGEGYLSEELEDDYKVEERSPKRRRLSTSSQIGLEEQEAGDDDEEMLLDNEDNNNEAEPSSSLPILSSPPAPRRVLSTTAPRFLLSTPLPQSTPTEILPTPFLKPPRFRPPDPSENTETQSDPLPDQFSPHRKGQKYIPGGLAAEVRDWLINLESAIPASGGGKRDGEWVVRVMVDDIKGGLREGMTLVRGRQVVVVGNEDGGGKGGEMVDTLGVVKVILAGEGAGSGLQKGKAVEKGKMVGIKGPVWDVVIEGEKWGVGVDWKVL</sequence>
<dbReference type="EMBL" id="JAZHXI010000005">
    <property type="protein sequence ID" value="KAL2071677.1"/>
    <property type="molecule type" value="Genomic_DNA"/>
</dbReference>
<feature type="compositionally biased region" description="Acidic residues" evidence="1">
    <location>
        <begin position="145"/>
        <end position="165"/>
    </location>
</feature>
<gene>
    <name evidence="2" type="ORF">VTL71DRAFT_12912</name>
</gene>
<feature type="compositionally biased region" description="Acidic residues" evidence="1">
    <location>
        <begin position="85"/>
        <end position="125"/>
    </location>
</feature>
<feature type="compositionally biased region" description="Low complexity" evidence="1">
    <location>
        <begin position="41"/>
        <end position="54"/>
    </location>
</feature>
<reference evidence="2 3" key="1">
    <citation type="journal article" date="2024" name="Commun. Biol.">
        <title>Comparative genomic analysis of thermophilic fungi reveals convergent evolutionary adaptations and gene losses.</title>
        <authorList>
            <person name="Steindorff A.S."/>
            <person name="Aguilar-Pontes M.V."/>
            <person name="Robinson A.J."/>
            <person name="Andreopoulos B."/>
            <person name="LaButti K."/>
            <person name="Kuo A."/>
            <person name="Mondo S."/>
            <person name="Riley R."/>
            <person name="Otillar R."/>
            <person name="Haridas S."/>
            <person name="Lipzen A."/>
            <person name="Grimwood J."/>
            <person name="Schmutz J."/>
            <person name="Clum A."/>
            <person name="Reid I.D."/>
            <person name="Moisan M.C."/>
            <person name="Butler G."/>
            <person name="Nguyen T.T.M."/>
            <person name="Dewar K."/>
            <person name="Conant G."/>
            <person name="Drula E."/>
            <person name="Henrissat B."/>
            <person name="Hansel C."/>
            <person name="Singer S."/>
            <person name="Hutchinson M.I."/>
            <person name="de Vries R.P."/>
            <person name="Natvig D.O."/>
            <person name="Powell A.J."/>
            <person name="Tsang A."/>
            <person name="Grigoriev I.V."/>
        </authorList>
    </citation>
    <scope>NUCLEOTIDE SEQUENCE [LARGE SCALE GENOMIC DNA]</scope>
    <source>
        <strain evidence="2 3">CBS 494.80</strain>
    </source>
</reference>
<organism evidence="2 3">
    <name type="scientific">Oculimacula yallundae</name>
    <dbReference type="NCBI Taxonomy" id="86028"/>
    <lineage>
        <taxon>Eukaryota</taxon>
        <taxon>Fungi</taxon>
        <taxon>Dikarya</taxon>
        <taxon>Ascomycota</taxon>
        <taxon>Pezizomycotina</taxon>
        <taxon>Leotiomycetes</taxon>
        <taxon>Helotiales</taxon>
        <taxon>Ploettnerulaceae</taxon>
        <taxon>Oculimacula</taxon>
    </lineage>
</organism>
<keyword evidence="3" id="KW-1185">Reference proteome</keyword>
<name>A0ABR4CNU1_9HELO</name>
<feature type="region of interest" description="Disordered" evidence="1">
    <location>
        <begin position="24"/>
        <end position="243"/>
    </location>
</feature>
<evidence type="ECO:0000256" key="1">
    <source>
        <dbReference type="SAM" id="MobiDB-lite"/>
    </source>
</evidence>
<feature type="compositionally biased region" description="Low complexity" evidence="1">
    <location>
        <begin position="166"/>
        <end position="176"/>
    </location>
</feature>
<protein>
    <submittedName>
        <fullName evidence="2">Uncharacterized protein</fullName>
    </submittedName>
</protein>
<evidence type="ECO:0000313" key="2">
    <source>
        <dbReference type="EMBL" id="KAL2071677.1"/>
    </source>
</evidence>
<comment type="caution">
    <text evidence="2">The sequence shown here is derived from an EMBL/GenBank/DDBJ whole genome shotgun (WGS) entry which is preliminary data.</text>
</comment>